<name>A0A5K7XLK5_9BACT</name>
<dbReference type="PROSITE" id="PS51257">
    <property type="entry name" value="PROKAR_LIPOPROTEIN"/>
    <property type="match status" value="1"/>
</dbReference>
<dbReference type="AlphaFoldDB" id="A0A5K7XLK5"/>
<evidence type="ECO:0008006" key="3">
    <source>
        <dbReference type="Google" id="ProtNLM"/>
    </source>
</evidence>
<sequence>MTLTRTFFWSAPAIVLGCAIGCGSQDPNRGEVTGIVTVNGQPAVTGAVAFSPVDGQSPTSGGKIIDGKYTVTASTGTSRVAIRVPKVVGKRKLYNTPDSPEQPLMAETLPPEYNDRTTLTLEVKPGDNEHNFELQTK</sequence>
<gene>
    <name evidence="1" type="ORF">PLANPX_3431</name>
</gene>
<reference evidence="2" key="1">
    <citation type="submission" date="2019-10" db="EMBL/GenBank/DDBJ databases">
        <title>Lacipirellula parvula gen. nov., sp. nov., representing a lineage of planctomycetes widespread in freshwater anoxic habitats, and description of the family Lacipirellulaceae.</title>
        <authorList>
            <person name="Dedysh S.N."/>
            <person name="Kulichevskaya I.S."/>
            <person name="Beletsky A.V."/>
            <person name="Rakitin A.L."/>
            <person name="Mardanov A.V."/>
            <person name="Ivanova A.A."/>
            <person name="Saltykova V.X."/>
            <person name="Rijpstra W.I.C."/>
            <person name="Sinninghe Damste J.S."/>
            <person name="Ravin N.V."/>
        </authorList>
    </citation>
    <scope>NUCLEOTIDE SEQUENCE [LARGE SCALE GENOMIC DNA]</scope>
    <source>
        <strain evidence="2">PX69</strain>
    </source>
</reference>
<dbReference type="EMBL" id="AP021861">
    <property type="protein sequence ID" value="BBO33819.1"/>
    <property type="molecule type" value="Genomic_DNA"/>
</dbReference>
<organism evidence="1 2">
    <name type="scientific">Lacipirellula parvula</name>
    <dbReference type="NCBI Taxonomy" id="2650471"/>
    <lineage>
        <taxon>Bacteria</taxon>
        <taxon>Pseudomonadati</taxon>
        <taxon>Planctomycetota</taxon>
        <taxon>Planctomycetia</taxon>
        <taxon>Pirellulales</taxon>
        <taxon>Lacipirellulaceae</taxon>
        <taxon>Lacipirellula</taxon>
    </lineage>
</organism>
<dbReference type="Proteomes" id="UP000326837">
    <property type="component" value="Chromosome"/>
</dbReference>
<evidence type="ECO:0000313" key="2">
    <source>
        <dbReference type="Proteomes" id="UP000326837"/>
    </source>
</evidence>
<keyword evidence="2" id="KW-1185">Reference proteome</keyword>
<accession>A0A5K7XLK5</accession>
<dbReference type="KEGG" id="lpav:PLANPX_3431"/>
<proteinExistence type="predicted"/>
<protein>
    <recommendedName>
        <fullName evidence="3">Carboxypeptidase regulatory-like domain-containing protein</fullName>
    </recommendedName>
</protein>
<dbReference type="RefSeq" id="WP_152099510.1">
    <property type="nucleotide sequence ID" value="NZ_AP021861.1"/>
</dbReference>
<evidence type="ECO:0000313" key="1">
    <source>
        <dbReference type="EMBL" id="BBO33819.1"/>
    </source>
</evidence>